<dbReference type="AlphaFoldDB" id="A0A0F9D901"/>
<evidence type="ECO:0000313" key="2">
    <source>
        <dbReference type="EMBL" id="KKL58168.1"/>
    </source>
</evidence>
<evidence type="ECO:0000256" key="1">
    <source>
        <dbReference type="SAM" id="MobiDB-lite"/>
    </source>
</evidence>
<comment type="caution">
    <text evidence="2">The sequence shown here is derived from an EMBL/GenBank/DDBJ whole genome shotgun (WGS) entry which is preliminary data.</text>
</comment>
<feature type="non-terminal residue" evidence="2">
    <location>
        <position position="75"/>
    </location>
</feature>
<gene>
    <name evidence="2" type="ORF">LCGC14_2228090</name>
</gene>
<feature type="region of interest" description="Disordered" evidence="1">
    <location>
        <begin position="1"/>
        <end position="32"/>
    </location>
</feature>
<sequence length="75" mass="8168">MPTPEEIKAEELKAEELKTEEAKVAAQKDPKTETYSVKIDGEDRDLSLVELKELASKSAGADKRFSDAAEASKTA</sequence>
<dbReference type="EMBL" id="LAZR01029918">
    <property type="protein sequence ID" value="KKL58168.1"/>
    <property type="molecule type" value="Genomic_DNA"/>
</dbReference>
<accession>A0A0F9D901</accession>
<proteinExistence type="predicted"/>
<organism evidence="2">
    <name type="scientific">marine sediment metagenome</name>
    <dbReference type="NCBI Taxonomy" id="412755"/>
    <lineage>
        <taxon>unclassified sequences</taxon>
        <taxon>metagenomes</taxon>
        <taxon>ecological metagenomes</taxon>
    </lineage>
</organism>
<reference evidence="2" key="1">
    <citation type="journal article" date="2015" name="Nature">
        <title>Complex archaea that bridge the gap between prokaryotes and eukaryotes.</title>
        <authorList>
            <person name="Spang A."/>
            <person name="Saw J.H."/>
            <person name="Jorgensen S.L."/>
            <person name="Zaremba-Niedzwiedzka K."/>
            <person name="Martijn J."/>
            <person name="Lind A.E."/>
            <person name="van Eijk R."/>
            <person name="Schleper C."/>
            <person name="Guy L."/>
            <person name="Ettema T.J."/>
        </authorList>
    </citation>
    <scope>NUCLEOTIDE SEQUENCE</scope>
</reference>
<name>A0A0F9D901_9ZZZZ</name>
<protein>
    <submittedName>
        <fullName evidence="2">Uncharacterized protein</fullName>
    </submittedName>
</protein>